<gene>
    <name evidence="2" type="ORF">D9615_008182</name>
</gene>
<keyword evidence="3" id="KW-1185">Reference proteome</keyword>
<dbReference type="OrthoDB" id="3261852at2759"/>
<evidence type="ECO:0000313" key="2">
    <source>
        <dbReference type="EMBL" id="KAF5375914.1"/>
    </source>
</evidence>
<comment type="caution">
    <text evidence="2">The sequence shown here is derived from an EMBL/GenBank/DDBJ whole genome shotgun (WGS) entry which is preliminary data.</text>
</comment>
<organism evidence="2 3">
    <name type="scientific">Tricholomella constricta</name>
    <dbReference type="NCBI Taxonomy" id="117010"/>
    <lineage>
        <taxon>Eukaryota</taxon>
        <taxon>Fungi</taxon>
        <taxon>Dikarya</taxon>
        <taxon>Basidiomycota</taxon>
        <taxon>Agaricomycotina</taxon>
        <taxon>Agaricomycetes</taxon>
        <taxon>Agaricomycetidae</taxon>
        <taxon>Agaricales</taxon>
        <taxon>Tricholomatineae</taxon>
        <taxon>Lyophyllaceae</taxon>
        <taxon>Tricholomella</taxon>
    </lineage>
</organism>
<reference evidence="2 3" key="1">
    <citation type="journal article" date="2020" name="ISME J.">
        <title>Uncovering the hidden diversity of litter-decomposition mechanisms in mushroom-forming fungi.</title>
        <authorList>
            <person name="Floudas D."/>
            <person name="Bentzer J."/>
            <person name="Ahren D."/>
            <person name="Johansson T."/>
            <person name="Persson P."/>
            <person name="Tunlid A."/>
        </authorList>
    </citation>
    <scope>NUCLEOTIDE SEQUENCE [LARGE SCALE GENOMIC DNA]</scope>
    <source>
        <strain evidence="2 3">CBS 661.87</strain>
    </source>
</reference>
<dbReference type="EMBL" id="JAACJP010000031">
    <property type="protein sequence ID" value="KAF5375914.1"/>
    <property type="molecule type" value="Genomic_DNA"/>
</dbReference>
<proteinExistence type="predicted"/>
<evidence type="ECO:0000313" key="3">
    <source>
        <dbReference type="Proteomes" id="UP000565441"/>
    </source>
</evidence>
<sequence length="119" mass="13006">MSSPESSSLTVTVGELARAIDRMGLTESLSAETLFDSILRVQATSSTRVAQRKAILQSSMEPCKASGLPTMPKDFVMIKPNPESVTPERLERRRKMLELAKATFPNGVPLPYTILSSHS</sequence>
<evidence type="ECO:0000256" key="1">
    <source>
        <dbReference type="SAM" id="MobiDB-lite"/>
    </source>
</evidence>
<protein>
    <submittedName>
        <fullName evidence="2">Uncharacterized protein</fullName>
    </submittedName>
</protein>
<name>A0A8H5H3B8_9AGAR</name>
<dbReference type="Proteomes" id="UP000565441">
    <property type="component" value="Unassembled WGS sequence"/>
</dbReference>
<accession>A0A8H5H3B8</accession>
<feature type="region of interest" description="Disordered" evidence="1">
    <location>
        <begin position="65"/>
        <end position="88"/>
    </location>
</feature>
<dbReference type="AlphaFoldDB" id="A0A8H5H3B8"/>